<dbReference type="PRINTS" id="PR00190">
    <property type="entry name" value="ACTIN"/>
</dbReference>
<dbReference type="InterPro" id="IPR004000">
    <property type="entry name" value="Actin"/>
</dbReference>
<dbReference type="InterPro" id="IPR020902">
    <property type="entry name" value="Actin/actin-like_CS"/>
</dbReference>
<name>A0AAN8J589_PATCE</name>
<evidence type="ECO:0000313" key="5">
    <source>
        <dbReference type="Proteomes" id="UP001347796"/>
    </source>
</evidence>
<evidence type="ECO:0008006" key="6">
    <source>
        <dbReference type="Google" id="ProtNLM"/>
    </source>
</evidence>
<evidence type="ECO:0000256" key="3">
    <source>
        <dbReference type="RuleBase" id="RU000487"/>
    </source>
</evidence>
<comment type="caution">
    <text evidence="4">The sequence shown here is derived from an EMBL/GenBank/DDBJ whole genome shotgun (WGS) entry which is preliminary data.</text>
</comment>
<gene>
    <name evidence="4" type="ORF">SNE40_018535</name>
</gene>
<accession>A0AAN8J589</accession>
<comment type="function">
    <text evidence="1">Actins are highly conserved proteins that are involved in various types of cell motility and are ubiquitously expressed in all eukaryotic cells.</text>
</comment>
<dbReference type="SMART" id="SM00268">
    <property type="entry name" value="ACTIN"/>
    <property type="match status" value="1"/>
</dbReference>
<dbReference type="PROSITE" id="PS00406">
    <property type="entry name" value="ACTINS_1"/>
    <property type="match status" value="1"/>
</dbReference>
<comment type="similarity">
    <text evidence="2 3">Belongs to the actin family.</text>
</comment>
<organism evidence="4 5">
    <name type="scientific">Patella caerulea</name>
    <name type="common">Rayed Mediterranean limpet</name>
    <dbReference type="NCBI Taxonomy" id="87958"/>
    <lineage>
        <taxon>Eukaryota</taxon>
        <taxon>Metazoa</taxon>
        <taxon>Spiralia</taxon>
        <taxon>Lophotrochozoa</taxon>
        <taxon>Mollusca</taxon>
        <taxon>Gastropoda</taxon>
        <taxon>Patellogastropoda</taxon>
        <taxon>Patelloidea</taxon>
        <taxon>Patellidae</taxon>
        <taxon>Patella</taxon>
    </lineage>
</organism>
<dbReference type="PROSITE" id="PS01132">
    <property type="entry name" value="ACTINS_ACT_LIKE"/>
    <property type="match status" value="1"/>
</dbReference>
<dbReference type="Pfam" id="PF00022">
    <property type="entry name" value="Actin"/>
    <property type="match status" value="1"/>
</dbReference>
<evidence type="ECO:0000256" key="1">
    <source>
        <dbReference type="ARBA" id="ARBA00003520"/>
    </source>
</evidence>
<dbReference type="Proteomes" id="UP001347796">
    <property type="component" value="Unassembled WGS sequence"/>
</dbReference>
<proteinExistence type="inferred from homology"/>
<dbReference type="SUPFAM" id="SSF53067">
    <property type="entry name" value="Actin-like ATPase domain"/>
    <property type="match status" value="2"/>
</dbReference>
<dbReference type="FunFam" id="3.30.420.40:FF:000050">
    <property type="entry name" value="Actin, alpha skeletal muscle"/>
    <property type="match status" value="1"/>
</dbReference>
<dbReference type="PANTHER" id="PTHR11937">
    <property type="entry name" value="ACTIN"/>
    <property type="match status" value="1"/>
</dbReference>
<evidence type="ECO:0000313" key="4">
    <source>
        <dbReference type="EMBL" id="KAK6170049.1"/>
    </source>
</evidence>
<dbReference type="FunFam" id="3.90.640.10:FF:000007">
    <property type="entry name" value="Actin like 7B"/>
    <property type="match status" value="1"/>
</dbReference>
<reference evidence="4 5" key="1">
    <citation type="submission" date="2024-01" db="EMBL/GenBank/DDBJ databases">
        <title>The genome of the rayed Mediterranean limpet Patella caerulea (Linnaeus, 1758).</title>
        <authorList>
            <person name="Anh-Thu Weber A."/>
            <person name="Halstead-Nussloch G."/>
        </authorList>
    </citation>
    <scope>NUCLEOTIDE SEQUENCE [LARGE SCALE GENOMIC DNA]</scope>
    <source>
        <strain evidence="4">AATW-2023a</strain>
        <tissue evidence="4">Whole specimen</tissue>
    </source>
</reference>
<dbReference type="Gene3D" id="3.90.640.10">
    <property type="entry name" value="Actin, Chain A, domain 4"/>
    <property type="match status" value="1"/>
</dbReference>
<dbReference type="FunFam" id="3.30.420.40:FF:000058">
    <property type="entry name" value="Putative actin-related protein 5"/>
    <property type="match status" value="1"/>
</dbReference>
<dbReference type="EMBL" id="JAZGQO010000014">
    <property type="protein sequence ID" value="KAK6170049.1"/>
    <property type="molecule type" value="Genomic_DNA"/>
</dbReference>
<keyword evidence="5" id="KW-1185">Reference proteome</keyword>
<sequence>MNNYNCSRAVVIDNGSHECKAGFAGETSPKAVIPTCIGNQSSKAIMIGMGHKDTFIGDEAQSKRGILSLKYPVERGIVKNWDDMEKIWNYIFYNELRVSPEESPVLLTEAPLNPSANRELMTQIVFENLQSPALYIGLPAVLSFYTSGRSTGMMFDSGDGVSYVVPIYEGYAIKHAIKRVDLAGRDLTTYLQSILRTGGNILTSENDREIVRDLKEKVCCVALMYEKEMITFTQNRSYELPDGSNIYIGNERIRCPELLFQPSFIGRSEKGIHKMVRESIQNCDLDARRDLYNNILMIGGTSMLSGVCGRMKRELIKLLPQSVKVNVTSDPQGKHSAWQGGSILSSSLSFMERCVSKAEYEEFGPNIVHKKFL</sequence>
<protein>
    <recommendedName>
        <fullName evidence="6">Actin</fullName>
    </recommendedName>
</protein>
<evidence type="ECO:0000256" key="2">
    <source>
        <dbReference type="ARBA" id="ARBA00006752"/>
    </source>
</evidence>
<dbReference type="Gene3D" id="3.30.420.40">
    <property type="match status" value="2"/>
</dbReference>
<dbReference type="AlphaFoldDB" id="A0AAN8J589"/>
<dbReference type="InterPro" id="IPR004001">
    <property type="entry name" value="Actin_CS"/>
</dbReference>
<dbReference type="InterPro" id="IPR043129">
    <property type="entry name" value="ATPase_NBD"/>
</dbReference>